<evidence type="ECO:0000313" key="2">
    <source>
        <dbReference type="Proteomes" id="UP001345963"/>
    </source>
</evidence>
<feature type="non-terminal residue" evidence="1">
    <location>
        <position position="1"/>
    </location>
</feature>
<organism evidence="1 2">
    <name type="scientific">Ataeniobius toweri</name>
    <dbReference type="NCBI Taxonomy" id="208326"/>
    <lineage>
        <taxon>Eukaryota</taxon>
        <taxon>Metazoa</taxon>
        <taxon>Chordata</taxon>
        <taxon>Craniata</taxon>
        <taxon>Vertebrata</taxon>
        <taxon>Euteleostomi</taxon>
        <taxon>Actinopterygii</taxon>
        <taxon>Neopterygii</taxon>
        <taxon>Teleostei</taxon>
        <taxon>Neoteleostei</taxon>
        <taxon>Acanthomorphata</taxon>
        <taxon>Ovalentaria</taxon>
        <taxon>Atherinomorphae</taxon>
        <taxon>Cyprinodontiformes</taxon>
        <taxon>Goodeidae</taxon>
        <taxon>Ataeniobius</taxon>
    </lineage>
</organism>
<accession>A0ABU7B8M3</accession>
<sequence length="117" mass="12829">RTLLTERTSELSFYFHICPLTHTEPCGEPSRASRGAAAVRVVGLNERNSRLVLGRMPNSASVSSVLSQLDVLLSQRTCFYCRRSSSLLSVVNALELRGRTEVKAGCAGLKVIFFVLV</sequence>
<comment type="caution">
    <text evidence="1">The sequence shown here is derived from an EMBL/GenBank/DDBJ whole genome shotgun (WGS) entry which is preliminary data.</text>
</comment>
<proteinExistence type="predicted"/>
<evidence type="ECO:0000313" key="1">
    <source>
        <dbReference type="EMBL" id="MED6245985.1"/>
    </source>
</evidence>
<dbReference type="EMBL" id="JAHUTI010041795">
    <property type="protein sequence ID" value="MED6245985.1"/>
    <property type="molecule type" value="Genomic_DNA"/>
</dbReference>
<protein>
    <submittedName>
        <fullName evidence="1">Uncharacterized protein</fullName>
    </submittedName>
</protein>
<gene>
    <name evidence="1" type="ORF">ATANTOWER_011294</name>
</gene>
<keyword evidence="2" id="KW-1185">Reference proteome</keyword>
<dbReference type="Proteomes" id="UP001345963">
    <property type="component" value="Unassembled WGS sequence"/>
</dbReference>
<name>A0ABU7B8M3_9TELE</name>
<reference evidence="1 2" key="1">
    <citation type="submission" date="2021-07" db="EMBL/GenBank/DDBJ databases">
        <authorList>
            <person name="Palmer J.M."/>
        </authorList>
    </citation>
    <scope>NUCLEOTIDE SEQUENCE [LARGE SCALE GENOMIC DNA]</scope>
    <source>
        <strain evidence="1 2">AT_MEX2019</strain>
        <tissue evidence="1">Muscle</tissue>
    </source>
</reference>